<comment type="cofactor">
    <cofactor evidence="1">
        <name>pyridoxal 5'-phosphate</name>
        <dbReference type="ChEBI" id="CHEBI:597326"/>
    </cofactor>
</comment>
<dbReference type="EMBL" id="UOGA01000042">
    <property type="protein sequence ID" value="VAX15557.1"/>
    <property type="molecule type" value="Genomic_DNA"/>
</dbReference>
<dbReference type="Pfam" id="PF21478">
    <property type="entry name" value="GcvP2_C"/>
    <property type="match status" value="1"/>
</dbReference>
<evidence type="ECO:0000259" key="8">
    <source>
        <dbReference type="Pfam" id="PF21478"/>
    </source>
</evidence>
<protein>
    <recommendedName>
        <fullName evidence="2">glycine dehydrogenase (aminomethyl-transferring)</fullName>
        <ecNumber evidence="2">1.4.4.2</ecNumber>
    </recommendedName>
</protein>
<feature type="region of interest" description="Disordered" evidence="6">
    <location>
        <begin position="458"/>
        <end position="480"/>
    </location>
</feature>
<dbReference type="GO" id="GO:0019464">
    <property type="term" value="P:glycine decarboxylation via glycine cleavage system"/>
    <property type="evidence" value="ECO:0007669"/>
    <property type="project" value="TreeGrafter"/>
</dbReference>
<feature type="domain" description="Glycine dehydrogenase C-terminal" evidence="8">
    <location>
        <begin position="358"/>
        <end position="458"/>
    </location>
</feature>
<keyword evidence="4 9" id="KW-0560">Oxidoreductase</keyword>
<feature type="region of interest" description="Disordered" evidence="6">
    <location>
        <begin position="1"/>
        <end position="31"/>
    </location>
</feature>
<dbReference type="InterPro" id="IPR049315">
    <property type="entry name" value="GDC-P_N"/>
</dbReference>
<dbReference type="GO" id="GO:0004375">
    <property type="term" value="F:glycine dehydrogenase (decarboxylating) activity"/>
    <property type="evidence" value="ECO:0007669"/>
    <property type="project" value="UniProtKB-EC"/>
</dbReference>
<dbReference type="InterPro" id="IPR049316">
    <property type="entry name" value="GDC-P_C"/>
</dbReference>
<name>A0A3B1CFI9_9ZZZZ</name>
<evidence type="ECO:0000256" key="2">
    <source>
        <dbReference type="ARBA" id="ARBA00012134"/>
    </source>
</evidence>
<evidence type="ECO:0000256" key="3">
    <source>
        <dbReference type="ARBA" id="ARBA00022898"/>
    </source>
</evidence>
<dbReference type="NCBIfam" id="NF003346">
    <property type="entry name" value="PRK04366.1"/>
    <property type="match status" value="1"/>
</dbReference>
<accession>A0A3B1CFI9</accession>
<organism evidence="9">
    <name type="scientific">hydrothermal vent metagenome</name>
    <dbReference type="NCBI Taxonomy" id="652676"/>
    <lineage>
        <taxon>unclassified sequences</taxon>
        <taxon>metagenomes</taxon>
        <taxon>ecological metagenomes</taxon>
    </lineage>
</organism>
<dbReference type="Gene3D" id="3.90.1150.10">
    <property type="entry name" value="Aspartate Aminotransferase, domain 1"/>
    <property type="match status" value="1"/>
</dbReference>
<dbReference type="InterPro" id="IPR020581">
    <property type="entry name" value="GDC_P"/>
</dbReference>
<dbReference type="EC" id="1.4.4.2" evidence="2"/>
<comment type="catalytic activity">
    <reaction evidence="5">
        <text>N(6)-[(R)-lipoyl]-L-lysyl-[glycine-cleavage complex H protein] + glycine + H(+) = N(6)-[(R)-S(8)-aminomethyldihydrolipoyl]-L-lysyl-[glycine-cleavage complex H protein] + CO2</text>
        <dbReference type="Rhea" id="RHEA:24304"/>
        <dbReference type="Rhea" id="RHEA-COMP:10494"/>
        <dbReference type="Rhea" id="RHEA-COMP:10495"/>
        <dbReference type="ChEBI" id="CHEBI:15378"/>
        <dbReference type="ChEBI" id="CHEBI:16526"/>
        <dbReference type="ChEBI" id="CHEBI:57305"/>
        <dbReference type="ChEBI" id="CHEBI:83099"/>
        <dbReference type="ChEBI" id="CHEBI:83143"/>
        <dbReference type="EC" id="1.4.4.2"/>
    </reaction>
</comment>
<dbReference type="GO" id="GO:0005829">
    <property type="term" value="C:cytosol"/>
    <property type="evidence" value="ECO:0007669"/>
    <property type="project" value="TreeGrafter"/>
</dbReference>
<sequence length="493" mass="53459">MKSHSQRGINFKEASIFGQGSDGRSGYDLPSDGLPQADISSLLPEDMVRKDLAGFPSLTEPEVIRHYTRMSQWNFSVDTNMYPLGSCTMKHNPRVNEAVARLAGFTDLHPLQDDDQAQGTLKLMSDLARWLCEITGLHSATLQPSAGAQGEFVGLMMIRAALEKRGAARAKILLPDSSHGTNPASAVRCGYKPVTFKSGSDGKIDIDELDRLMDDQTAALMVTNPNTLGFFESGIVEAVKLIHDRGGFVYCDGANLNALMGKARFGDMGVDVAHVNLHKTFSTPHGGGGPGAGPVCVTKELEPFLPTPVIAHENGAYRRDYDRPLSVGRMSGFHGNVGALIRAAAYILSMGADGLMEATEAAVINANYIKARLKDHYHSPYPGRSMHELVLSDKIQNEHGVTTLDIAKALIDRGFHPPTIYFPLIAKGAIMIEPTETESRETLDDFCDAMIDIAEKAKSDPGSLRHAPENTARNRLDETSAARNPQLRCDLCG</sequence>
<dbReference type="FunFam" id="3.90.1150.10:FF:000014">
    <property type="entry name" value="Probable glycine dehydrogenase (decarboxylating) subunit 2"/>
    <property type="match status" value="1"/>
</dbReference>
<dbReference type="Pfam" id="PF02347">
    <property type="entry name" value="GDC-P"/>
    <property type="match status" value="1"/>
</dbReference>
<dbReference type="InterPro" id="IPR015424">
    <property type="entry name" value="PyrdxlP-dep_Trfase"/>
</dbReference>
<evidence type="ECO:0000313" key="9">
    <source>
        <dbReference type="EMBL" id="VAX15557.1"/>
    </source>
</evidence>
<evidence type="ECO:0000256" key="1">
    <source>
        <dbReference type="ARBA" id="ARBA00001933"/>
    </source>
</evidence>
<dbReference type="GO" id="GO:0005960">
    <property type="term" value="C:glycine cleavage complex"/>
    <property type="evidence" value="ECO:0007669"/>
    <property type="project" value="TreeGrafter"/>
</dbReference>
<dbReference type="AlphaFoldDB" id="A0A3B1CFI9"/>
<feature type="compositionally biased region" description="Basic and acidic residues" evidence="6">
    <location>
        <begin position="466"/>
        <end position="480"/>
    </location>
</feature>
<dbReference type="InterPro" id="IPR015421">
    <property type="entry name" value="PyrdxlP-dep_Trfase_major"/>
</dbReference>
<feature type="domain" description="Glycine cleavage system P-protein N-terminal" evidence="7">
    <location>
        <begin position="42"/>
        <end position="310"/>
    </location>
</feature>
<dbReference type="PANTHER" id="PTHR11773:SF1">
    <property type="entry name" value="GLYCINE DEHYDROGENASE (DECARBOXYLATING), MITOCHONDRIAL"/>
    <property type="match status" value="1"/>
</dbReference>
<dbReference type="Gene3D" id="6.20.440.10">
    <property type="match status" value="1"/>
</dbReference>
<evidence type="ECO:0000256" key="6">
    <source>
        <dbReference type="SAM" id="MobiDB-lite"/>
    </source>
</evidence>
<dbReference type="Gene3D" id="3.40.640.10">
    <property type="entry name" value="Type I PLP-dependent aspartate aminotransferase-like (Major domain)"/>
    <property type="match status" value="1"/>
</dbReference>
<evidence type="ECO:0000256" key="4">
    <source>
        <dbReference type="ARBA" id="ARBA00023002"/>
    </source>
</evidence>
<reference evidence="9" key="1">
    <citation type="submission" date="2018-06" db="EMBL/GenBank/DDBJ databases">
        <authorList>
            <person name="Zhirakovskaya E."/>
        </authorList>
    </citation>
    <scope>NUCLEOTIDE SEQUENCE</scope>
</reference>
<dbReference type="GO" id="GO:0030170">
    <property type="term" value="F:pyridoxal phosphate binding"/>
    <property type="evidence" value="ECO:0007669"/>
    <property type="project" value="TreeGrafter"/>
</dbReference>
<evidence type="ECO:0000259" key="7">
    <source>
        <dbReference type="Pfam" id="PF02347"/>
    </source>
</evidence>
<dbReference type="InterPro" id="IPR015422">
    <property type="entry name" value="PyrdxlP-dep_Trfase_small"/>
</dbReference>
<dbReference type="FunFam" id="3.40.640.10:FF:000224">
    <property type="entry name" value="Probable glycine dehydrogenase (decarboxylating) subunit 2"/>
    <property type="match status" value="1"/>
</dbReference>
<dbReference type="SUPFAM" id="SSF53383">
    <property type="entry name" value="PLP-dependent transferases"/>
    <property type="match status" value="1"/>
</dbReference>
<keyword evidence="3" id="KW-0663">Pyridoxal phosphate</keyword>
<gene>
    <name evidence="9" type="ORF">MNBD_NITROSPINAE04-295</name>
</gene>
<evidence type="ECO:0000256" key="5">
    <source>
        <dbReference type="ARBA" id="ARBA00049026"/>
    </source>
</evidence>
<dbReference type="PANTHER" id="PTHR11773">
    <property type="entry name" value="GLYCINE DEHYDROGENASE, DECARBOXYLATING"/>
    <property type="match status" value="1"/>
</dbReference>
<proteinExistence type="predicted"/>
<dbReference type="GO" id="GO:0016594">
    <property type="term" value="F:glycine binding"/>
    <property type="evidence" value="ECO:0007669"/>
    <property type="project" value="TreeGrafter"/>
</dbReference>